<accession>A0A7W8CWG4</accession>
<keyword evidence="4 7" id="KW-0520">NAD</keyword>
<comment type="subunit">
    <text evidence="7">Homodimer.</text>
</comment>
<dbReference type="GO" id="GO:0005737">
    <property type="term" value="C:cytoplasm"/>
    <property type="evidence" value="ECO:0007669"/>
    <property type="project" value="UniProtKB-SubCell"/>
</dbReference>
<proteinExistence type="inferred from homology"/>
<dbReference type="Pfam" id="PF06971">
    <property type="entry name" value="Put_DNA-bind_N"/>
    <property type="match status" value="1"/>
</dbReference>
<dbReference type="PANTHER" id="PTHR35786:SF1">
    <property type="entry name" value="REDOX-SENSING TRANSCRIPTIONAL REPRESSOR REX 1"/>
    <property type="match status" value="1"/>
</dbReference>
<name>A0A7W8CWG4_9FIRM</name>
<dbReference type="SUPFAM" id="SSF51735">
    <property type="entry name" value="NAD(P)-binding Rossmann-fold domains"/>
    <property type="match status" value="1"/>
</dbReference>
<gene>
    <name evidence="7" type="primary">rex</name>
    <name evidence="9" type="ORF">HNQ47_000885</name>
</gene>
<dbReference type="Gene3D" id="3.40.50.720">
    <property type="entry name" value="NAD(P)-binding Rossmann-like Domain"/>
    <property type="match status" value="1"/>
</dbReference>
<dbReference type="GO" id="GO:0051775">
    <property type="term" value="P:response to redox state"/>
    <property type="evidence" value="ECO:0007669"/>
    <property type="project" value="InterPro"/>
</dbReference>
<dbReference type="EMBL" id="JACHHK010000003">
    <property type="protein sequence ID" value="MBB5182865.1"/>
    <property type="molecule type" value="Genomic_DNA"/>
</dbReference>
<dbReference type="GO" id="GO:0003677">
    <property type="term" value="F:DNA binding"/>
    <property type="evidence" value="ECO:0007669"/>
    <property type="project" value="UniProtKB-UniRule"/>
</dbReference>
<dbReference type="SMART" id="SM00881">
    <property type="entry name" value="CoA_binding"/>
    <property type="match status" value="1"/>
</dbReference>
<dbReference type="RefSeq" id="WP_183327949.1">
    <property type="nucleotide sequence ID" value="NZ_JACHHK010000003.1"/>
</dbReference>
<keyword evidence="2 7" id="KW-0678">Repressor</keyword>
<evidence type="ECO:0000256" key="7">
    <source>
        <dbReference type="HAMAP-Rule" id="MF_01131"/>
    </source>
</evidence>
<keyword evidence="10" id="KW-1185">Reference proteome</keyword>
<sequence length="210" mass="23671">MNGSKSVPKATFQRYPVYLKALRRLQKHGKTRVMSKELAELVNVEPTTIRRDFSFLGNLGKQGYGYNVDDLIEIFNRQLGVDFDEKIILIGAGNLGRALMHYNNWDYVVGEIVCAFDADPAKCYEQFGIQVYPMDELEERIPAGCHIAILTISHKVQSTVDLLLDNGITGIVDFTHQHFVVPKGVVVKVVDVVSSIQELVFESNSMHQKQ</sequence>
<feature type="DNA-binding region" description="H-T-H motif" evidence="7">
    <location>
        <begin position="17"/>
        <end position="56"/>
    </location>
</feature>
<comment type="similarity">
    <text evidence="7">Belongs to the transcriptional regulatory Rex family.</text>
</comment>
<evidence type="ECO:0000256" key="5">
    <source>
        <dbReference type="ARBA" id="ARBA00023125"/>
    </source>
</evidence>
<protein>
    <recommendedName>
        <fullName evidence="7">Redox-sensing transcriptional repressor Rex</fullName>
    </recommendedName>
</protein>
<dbReference type="NCBIfam" id="NF003994">
    <property type="entry name" value="PRK05472.2-3"/>
    <property type="match status" value="1"/>
</dbReference>
<dbReference type="NCBIfam" id="NF003989">
    <property type="entry name" value="PRK05472.1-3"/>
    <property type="match status" value="1"/>
</dbReference>
<dbReference type="PANTHER" id="PTHR35786">
    <property type="entry name" value="REDOX-SENSING TRANSCRIPTIONAL REPRESSOR REX"/>
    <property type="match status" value="1"/>
</dbReference>
<dbReference type="Gene3D" id="1.10.10.10">
    <property type="entry name" value="Winged helix-like DNA-binding domain superfamily/Winged helix DNA-binding domain"/>
    <property type="match status" value="1"/>
</dbReference>
<comment type="caution">
    <text evidence="9">The sequence shown here is derived from an EMBL/GenBank/DDBJ whole genome shotgun (WGS) entry which is preliminary data.</text>
</comment>
<dbReference type="HAMAP" id="MF_01131">
    <property type="entry name" value="Rex"/>
    <property type="match status" value="1"/>
</dbReference>
<evidence type="ECO:0000313" key="9">
    <source>
        <dbReference type="EMBL" id="MBB5182865.1"/>
    </source>
</evidence>
<dbReference type="SUPFAM" id="SSF46785">
    <property type="entry name" value="Winged helix' DNA-binding domain"/>
    <property type="match status" value="1"/>
</dbReference>
<keyword evidence="6 7" id="KW-0804">Transcription</keyword>
<keyword evidence="3 7" id="KW-0805">Transcription regulation</keyword>
<dbReference type="InterPro" id="IPR036390">
    <property type="entry name" value="WH_DNA-bd_sf"/>
</dbReference>
<dbReference type="GO" id="GO:0045892">
    <property type="term" value="P:negative regulation of DNA-templated transcription"/>
    <property type="evidence" value="ECO:0007669"/>
    <property type="project" value="InterPro"/>
</dbReference>
<dbReference type="Proteomes" id="UP000539953">
    <property type="component" value="Unassembled WGS sequence"/>
</dbReference>
<dbReference type="NCBIfam" id="NF003996">
    <property type="entry name" value="PRK05472.2-5"/>
    <property type="match status" value="1"/>
</dbReference>
<feature type="binding site" evidence="7">
    <location>
        <begin position="91"/>
        <end position="96"/>
    </location>
    <ligand>
        <name>NAD(+)</name>
        <dbReference type="ChEBI" id="CHEBI:57540"/>
    </ligand>
</feature>
<dbReference type="AlphaFoldDB" id="A0A7W8CWG4"/>
<evidence type="ECO:0000256" key="1">
    <source>
        <dbReference type="ARBA" id="ARBA00022490"/>
    </source>
</evidence>
<keyword evidence="1 7" id="KW-0963">Cytoplasm</keyword>
<dbReference type="NCBIfam" id="NF003995">
    <property type="entry name" value="PRK05472.2-4"/>
    <property type="match status" value="1"/>
</dbReference>
<evidence type="ECO:0000256" key="6">
    <source>
        <dbReference type="ARBA" id="ARBA00023163"/>
    </source>
</evidence>
<evidence type="ECO:0000256" key="4">
    <source>
        <dbReference type="ARBA" id="ARBA00023027"/>
    </source>
</evidence>
<evidence type="ECO:0000313" key="10">
    <source>
        <dbReference type="Proteomes" id="UP000539953"/>
    </source>
</evidence>
<evidence type="ECO:0000259" key="8">
    <source>
        <dbReference type="SMART" id="SM00881"/>
    </source>
</evidence>
<dbReference type="InterPro" id="IPR036291">
    <property type="entry name" value="NAD(P)-bd_dom_sf"/>
</dbReference>
<reference evidence="9 10" key="1">
    <citation type="submission" date="2020-08" db="EMBL/GenBank/DDBJ databases">
        <title>Genomic Encyclopedia of Type Strains, Phase IV (KMG-IV): sequencing the most valuable type-strain genomes for metagenomic binning, comparative biology and taxonomic classification.</title>
        <authorList>
            <person name="Goeker M."/>
        </authorList>
    </citation>
    <scope>NUCLEOTIDE SEQUENCE [LARGE SCALE GENOMIC DNA]</scope>
    <source>
        <strain evidence="9 10">DSM 25799</strain>
    </source>
</reference>
<comment type="function">
    <text evidence="7">Modulates transcription in response to changes in cellular NADH/NAD(+) redox state.</text>
</comment>
<dbReference type="GO" id="GO:0003700">
    <property type="term" value="F:DNA-binding transcription factor activity"/>
    <property type="evidence" value="ECO:0007669"/>
    <property type="project" value="UniProtKB-UniRule"/>
</dbReference>
<keyword evidence="5 7" id="KW-0238">DNA-binding</keyword>
<organism evidence="9 10">
    <name type="scientific">Catenisphaera adipataccumulans</name>
    <dbReference type="NCBI Taxonomy" id="700500"/>
    <lineage>
        <taxon>Bacteria</taxon>
        <taxon>Bacillati</taxon>
        <taxon>Bacillota</taxon>
        <taxon>Erysipelotrichia</taxon>
        <taxon>Erysipelotrichales</taxon>
        <taxon>Erysipelotrichaceae</taxon>
        <taxon>Catenisphaera</taxon>
    </lineage>
</organism>
<feature type="domain" description="CoA-binding" evidence="8">
    <location>
        <begin position="80"/>
        <end position="178"/>
    </location>
</feature>
<dbReference type="InterPro" id="IPR003781">
    <property type="entry name" value="CoA-bd"/>
</dbReference>
<comment type="subcellular location">
    <subcellularLocation>
        <location evidence="7">Cytoplasm</location>
    </subcellularLocation>
</comment>
<dbReference type="InterPro" id="IPR009718">
    <property type="entry name" value="Rex_DNA-bd_C_dom"/>
</dbReference>
<dbReference type="InterPro" id="IPR022876">
    <property type="entry name" value="Tscrpt_rep_Rex"/>
</dbReference>
<dbReference type="Pfam" id="PF02629">
    <property type="entry name" value="CoA_binding"/>
    <property type="match status" value="1"/>
</dbReference>
<evidence type="ECO:0000256" key="3">
    <source>
        <dbReference type="ARBA" id="ARBA00023015"/>
    </source>
</evidence>
<evidence type="ECO:0000256" key="2">
    <source>
        <dbReference type="ARBA" id="ARBA00022491"/>
    </source>
</evidence>
<dbReference type="InterPro" id="IPR036388">
    <property type="entry name" value="WH-like_DNA-bd_sf"/>
</dbReference>